<evidence type="ECO:0000256" key="1">
    <source>
        <dbReference type="SAM" id="Phobius"/>
    </source>
</evidence>
<evidence type="ECO:0000313" key="2">
    <source>
        <dbReference type="EMBL" id="WGD39222.1"/>
    </source>
</evidence>
<evidence type="ECO:0000313" key="3">
    <source>
        <dbReference type="Proteomes" id="UP001216440"/>
    </source>
</evidence>
<dbReference type="Proteomes" id="UP001216440">
    <property type="component" value="Chromosome"/>
</dbReference>
<dbReference type="RefSeq" id="WP_279332202.1">
    <property type="nucleotide sequence ID" value="NZ_CP121682.1"/>
</dbReference>
<accession>A0ABY8JUA5</accession>
<name>A0ABY8JUA5_9ACTN</name>
<sequence>MMWHDGGWGWGGWFFMAVFMVLFWALVIAGIVALVRYLTGTHHDRQSGRPYSTGEPGWGSKRAEDLLAERFARGEIDEDEYKQRLTLLREHR</sequence>
<dbReference type="EMBL" id="CP121682">
    <property type="protein sequence ID" value="WGD39222.1"/>
    <property type="molecule type" value="Genomic_DNA"/>
</dbReference>
<keyword evidence="3" id="KW-1185">Reference proteome</keyword>
<evidence type="ECO:0008006" key="4">
    <source>
        <dbReference type="Google" id="ProtNLM"/>
    </source>
</evidence>
<feature type="transmembrane region" description="Helical" evidence="1">
    <location>
        <begin position="12"/>
        <end position="39"/>
    </location>
</feature>
<keyword evidence="1" id="KW-1133">Transmembrane helix</keyword>
<proteinExistence type="predicted"/>
<protein>
    <recommendedName>
        <fullName evidence="4">SHOCT domain-containing protein</fullName>
    </recommendedName>
</protein>
<gene>
    <name evidence="2" type="ORF">PYS65_03075</name>
</gene>
<keyword evidence="1" id="KW-0812">Transmembrane</keyword>
<reference evidence="2 3" key="1">
    <citation type="submission" date="2023-03" db="EMBL/GenBank/DDBJ databases">
        <authorList>
            <person name="Mo P."/>
        </authorList>
    </citation>
    <scope>NUCLEOTIDE SEQUENCE [LARGE SCALE GENOMIC DNA]</scope>
    <source>
        <strain evidence="2 3">HUAS 5</strain>
    </source>
</reference>
<organism evidence="2 3">
    <name type="scientific">Streptomyces cathayae</name>
    <dbReference type="NCBI Taxonomy" id="3031124"/>
    <lineage>
        <taxon>Bacteria</taxon>
        <taxon>Bacillati</taxon>
        <taxon>Actinomycetota</taxon>
        <taxon>Actinomycetes</taxon>
        <taxon>Kitasatosporales</taxon>
        <taxon>Streptomycetaceae</taxon>
        <taxon>Streptomyces</taxon>
    </lineage>
</organism>
<keyword evidence="1" id="KW-0472">Membrane</keyword>